<organism evidence="3">
    <name type="scientific">marine sediment metagenome</name>
    <dbReference type="NCBI Taxonomy" id="412755"/>
    <lineage>
        <taxon>unclassified sequences</taxon>
        <taxon>metagenomes</taxon>
        <taxon>ecological metagenomes</taxon>
    </lineage>
</organism>
<feature type="non-terminal residue" evidence="3">
    <location>
        <position position="1"/>
    </location>
</feature>
<dbReference type="Pfam" id="PF03629">
    <property type="entry name" value="SASA"/>
    <property type="match status" value="1"/>
</dbReference>
<dbReference type="PANTHER" id="PTHR31988:SF19">
    <property type="entry name" value="9-O-ACETYL-N-ACETYLNEURAMINIC ACID DEACETYLASE-RELATED"/>
    <property type="match status" value="1"/>
</dbReference>
<dbReference type="InterPro" id="IPR052940">
    <property type="entry name" value="Carb_Esterase_6"/>
</dbReference>
<accession>X1CA43</accession>
<gene>
    <name evidence="3" type="ORF">S01H4_49954</name>
</gene>
<keyword evidence="1" id="KW-0378">Hydrolase</keyword>
<evidence type="ECO:0000259" key="2">
    <source>
        <dbReference type="Pfam" id="PF03629"/>
    </source>
</evidence>
<dbReference type="AlphaFoldDB" id="X1CA43"/>
<dbReference type="SUPFAM" id="SSF52266">
    <property type="entry name" value="SGNH hydrolase"/>
    <property type="match status" value="1"/>
</dbReference>
<dbReference type="InterPro" id="IPR005181">
    <property type="entry name" value="SASA"/>
</dbReference>
<dbReference type="PANTHER" id="PTHR31988">
    <property type="entry name" value="ESTERASE, PUTATIVE (DUF303)-RELATED"/>
    <property type="match status" value="1"/>
</dbReference>
<reference evidence="3" key="1">
    <citation type="journal article" date="2014" name="Front. Microbiol.">
        <title>High frequency of phylogenetically diverse reductive dehalogenase-homologous genes in deep subseafloor sedimentary metagenomes.</title>
        <authorList>
            <person name="Kawai M."/>
            <person name="Futagami T."/>
            <person name="Toyoda A."/>
            <person name="Takaki Y."/>
            <person name="Nishi S."/>
            <person name="Hori S."/>
            <person name="Arai W."/>
            <person name="Tsubouchi T."/>
            <person name="Morono Y."/>
            <person name="Uchiyama I."/>
            <person name="Ito T."/>
            <person name="Fujiyama A."/>
            <person name="Inagaki F."/>
            <person name="Takami H."/>
        </authorList>
    </citation>
    <scope>NUCLEOTIDE SEQUENCE</scope>
    <source>
        <strain evidence="3">Expedition CK06-06</strain>
    </source>
</reference>
<name>X1CA43_9ZZZZ</name>
<dbReference type="EMBL" id="BART01028308">
    <property type="protein sequence ID" value="GAG90117.1"/>
    <property type="molecule type" value="Genomic_DNA"/>
</dbReference>
<dbReference type="InterPro" id="IPR036514">
    <property type="entry name" value="SGNH_hydro_sf"/>
</dbReference>
<evidence type="ECO:0000313" key="3">
    <source>
        <dbReference type="EMBL" id="GAG90117.1"/>
    </source>
</evidence>
<dbReference type="GO" id="GO:0016787">
    <property type="term" value="F:hydrolase activity"/>
    <property type="evidence" value="ECO:0007669"/>
    <property type="project" value="UniProtKB-KW"/>
</dbReference>
<feature type="domain" description="Sialate O-acetylesterase" evidence="2">
    <location>
        <begin position="4"/>
        <end position="156"/>
    </location>
</feature>
<proteinExistence type="predicted"/>
<protein>
    <recommendedName>
        <fullName evidence="2">Sialate O-acetylesterase domain-containing protein</fullName>
    </recommendedName>
</protein>
<dbReference type="Gene3D" id="3.40.50.1110">
    <property type="entry name" value="SGNH hydrolase"/>
    <property type="match status" value="1"/>
</dbReference>
<sequence>LGNNIGPEYAFGYFMGEAMDEQVLLIKIAGGGTSLYRNWRPPGAGLPERAKAEDIGGMYKALTEYTHETLDNLKKHFPAYDEKAGYEIAGFVWFQGYNDMFDETGRKEYGTNLVHLFKDLRKEFKAPQMKVVVGVMGVNGPRNEVNPKQKDVRNGQRFVNTVPEFKGNVKAIETGQLLHPWILELKCAGWLYPERDLKKTPMTAQEQAMLKCATSNQGYHYFGSGRFFILLGKSFAETMQELMKK</sequence>
<evidence type="ECO:0000256" key="1">
    <source>
        <dbReference type="ARBA" id="ARBA00022801"/>
    </source>
</evidence>
<comment type="caution">
    <text evidence="3">The sequence shown here is derived from an EMBL/GenBank/DDBJ whole genome shotgun (WGS) entry which is preliminary data.</text>
</comment>